<evidence type="ECO:0000256" key="3">
    <source>
        <dbReference type="ARBA" id="ARBA00023219"/>
    </source>
</evidence>
<dbReference type="Gene3D" id="1.20.1270.210">
    <property type="match status" value="1"/>
</dbReference>
<organism evidence="4">
    <name type="scientific">uncultured Caudovirales phage</name>
    <dbReference type="NCBI Taxonomy" id="2100421"/>
    <lineage>
        <taxon>Viruses</taxon>
        <taxon>Duplodnaviria</taxon>
        <taxon>Heunggongvirae</taxon>
        <taxon>Uroviricota</taxon>
        <taxon>Caudoviricetes</taxon>
        <taxon>Peduoviridae</taxon>
        <taxon>Maltschvirus</taxon>
        <taxon>Maltschvirus maltsch</taxon>
    </lineage>
</organism>
<evidence type="ECO:0000313" key="4">
    <source>
        <dbReference type="EMBL" id="CAB4145387.1"/>
    </source>
</evidence>
<evidence type="ECO:0000256" key="1">
    <source>
        <dbReference type="ARBA" id="ARBA00022950"/>
    </source>
</evidence>
<reference evidence="4" key="1">
    <citation type="submission" date="2020-04" db="EMBL/GenBank/DDBJ databases">
        <authorList>
            <person name="Chiriac C."/>
            <person name="Salcher M."/>
            <person name="Ghai R."/>
            <person name="Kavagutti S V."/>
        </authorList>
    </citation>
    <scope>NUCLEOTIDE SEQUENCE</scope>
</reference>
<gene>
    <name evidence="4" type="ORF">UFOVP482_2</name>
</gene>
<dbReference type="Gene3D" id="3.40.140.120">
    <property type="match status" value="1"/>
</dbReference>
<keyword evidence="2" id="KW-1171">Viral genome ejection through host cell envelope</keyword>
<keyword evidence="3" id="KW-0231">Viral genome packaging</keyword>
<name>A0A6J5MHY6_9CAUD</name>
<dbReference type="Gene3D" id="3.30.1120.70">
    <property type="match status" value="1"/>
</dbReference>
<keyword evidence="1" id="KW-0118">Viral capsid assembly</keyword>
<proteinExistence type="predicted"/>
<keyword evidence="1" id="KW-1188">Viral release from host cell</keyword>
<dbReference type="EMBL" id="LR796456">
    <property type="protein sequence ID" value="CAB4145387.1"/>
    <property type="molecule type" value="Genomic_DNA"/>
</dbReference>
<accession>A0A6J5MHY6</accession>
<evidence type="ECO:0000256" key="2">
    <source>
        <dbReference type="ARBA" id="ARBA00023009"/>
    </source>
</evidence>
<protein>
    <submittedName>
        <fullName evidence="4">Portal_HK97, phage portal protein, HK97 family</fullName>
    </submittedName>
</protein>
<sequence>MGFIDFLLGNNLDKPQVEAKAGVVVPYYQDAFSAFNVFRINRGDAMQVPAVARARNIICGTIGTLGLNAYNDVTYAKIEGRSILKQPDPALPLCVTITWTCEDLLFHGHAFWYVLATSPEDGRPTQARRIDPLRVTFTTDINTQEIINGFYLDGNLCPPAGVGSLIMFSGMDEGILNRGGRTISTALKLEEAVQRMATEPNPTMVIKNTGVDLPPDQVSSLLASWKQARATRSTAYLSGPLDVTTFGYDASQMQLSESRLNTASEIARMCNIPAWYLNAESASATYSNVSAERRSLVDFSLSPIMHAIEERLSMNDLTPRGQEVKFDLDDYLRGNPLEEIQVLTAMLDAGLIDVDEARAEMDLAPRGNPTNAA</sequence>
<keyword evidence="2" id="KW-1160">Virus entry into host cell</keyword>
<dbReference type="InterPro" id="IPR006944">
    <property type="entry name" value="Phage/GTA_portal"/>
</dbReference>
<dbReference type="Pfam" id="PF04860">
    <property type="entry name" value="Phage_portal"/>
    <property type="match status" value="1"/>
</dbReference>
<keyword evidence="2" id="KW-1162">Viral penetration into host cytoplasm</keyword>